<evidence type="ECO:0000256" key="13">
    <source>
        <dbReference type="PROSITE-ProRule" id="PRU01356"/>
    </source>
</evidence>
<name>A0A553HXG8_9PEZI</name>
<accession>A0A553HXG8</accession>
<keyword evidence="19" id="KW-1185">Reference proteome</keyword>
<comment type="caution">
    <text evidence="18">The sequence shown here is derived from an EMBL/GenBank/DDBJ whole genome shotgun (WGS) entry which is preliminary data.</text>
</comment>
<evidence type="ECO:0000313" key="18">
    <source>
        <dbReference type="EMBL" id="TRX92645.1"/>
    </source>
</evidence>
<evidence type="ECO:0000256" key="7">
    <source>
        <dbReference type="ARBA" id="ARBA00022692"/>
    </source>
</evidence>
<reference evidence="19" key="1">
    <citation type="submission" date="2019-06" db="EMBL/GenBank/DDBJ databases">
        <title>Draft genome sequence of the griseofulvin-producing fungus Xylaria cubensis strain G536.</title>
        <authorList>
            <person name="Mead M.E."/>
            <person name="Raja H.A."/>
            <person name="Steenwyk J.L."/>
            <person name="Knowles S.L."/>
            <person name="Oberlies N.H."/>
            <person name="Rokas A."/>
        </authorList>
    </citation>
    <scope>NUCLEOTIDE SEQUENCE [LARGE SCALE GENOMIC DNA]</scope>
    <source>
        <strain evidence="19">G536</strain>
    </source>
</reference>
<dbReference type="InterPro" id="IPR051694">
    <property type="entry name" value="Immunoregulatory_rcpt-like"/>
</dbReference>
<protein>
    <recommendedName>
        <fullName evidence="17">CFEM domain-containing protein</fullName>
    </recommendedName>
</protein>
<evidence type="ECO:0000259" key="17">
    <source>
        <dbReference type="PROSITE" id="PS52012"/>
    </source>
</evidence>
<feature type="compositionally biased region" description="Low complexity" evidence="14">
    <location>
        <begin position="112"/>
        <end position="151"/>
    </location>
</feature>
<evidence type="ECO:0000256" key="1">
    <source>
        <dbReference type="ARBA" id="ARBA00004167"/>
    </source>
</evidence>
<evidence type="ECO:0000256" key="16">
    <source>
        <dbReference type="SAM" id="SignalP"/>
    </source>
</evidence>
<organism evidence="18 19">
    <name type="scientific">Xylaria flabelliformis</name>
    <dbReference type="NCBI Taxonomy" id="2512241"/>
    <lineage>
        <taxon>Eukaryota</taxon>
        <taxon>Fungi</taxon>
        <taxon>Dikarya</taxon>
        <taxon>Ascomycota</taxon>
        <taxon>Pezizomycotina</taxon>
        <taxon>Sordariomycetes</taxon>
        <taxon>Xylariomycetidae</taxon>
        <taxon>Xylariales</taxon>
        <taxon>Xylariaceae</taxon>
        <taxon>Xylaria</taxon>
    </lineage>
</organism>
<dbReference type="STRING" id="2512241.A0A553HXG8"/>
<comment type="caution">
    <text evidence="13">Lacks conserved residue(s) required for the propagation of feature annotation.</text>
</comment>
<evidence type="ECO:0000256" key="4">
    <source>
        <dbReference type="ARBA" id="ARBA00010031"/>
    </source>
</evidence>
<keyword evidence="9 15" id="KW-1133">Transmembrane helix</keyword>
<evidence type="ECO:0000256" key="10">
    <source>
        <dbReference type="ARBA" id="ARBA00023136"/>
    </source>
</evidence>
<dbReference type="EMBL" id="VFLP01000035">
    <property type="protein sequence ID" value="TRX92645.1"/>
    <property type="molecule type" value="Genomic_DNA"/>
</dbReference>
<keyword evidence="5" id="KW-0964">Secreted</keyword>
<evidence type="ECO:0000256" key="3">
    <source>
        <dbReference type="ARBA" id="ARBA00004613"/>
    </source>
</evidence>
<evidence type="ECO:0000256" key="8">
    <source>
        <dbReference type="ARBA" id="ARBA00022729"/>
    </source>
</evidence>
<evidence type="ECO:0000256" key="2">
    <source>
        <dbReference type="ARBA" id="ARBA00004589"/>
    </source>
</evidence>
<keyword evidence="13" id="KW-0479">Metal-binding</keyword>
<keyword evidence="7 15" id="KW-0812">Transmembrane</keyword>
<evidence type="ECO:0000256" key="9">
    <source>
        <dbReference type="ARBA" id="ARBA00022989"/>
    </source>
</evidence>
<keyword evidence="12" id="KW-0449">Lipoprotein</keyword>
<proteinExistence type="inferred from homology"/>
<evidence type="ECO:0000256" key="5">
    <source>
        <dbReference type="ARBA" id="ARBA00022525"/>
    </source>
</evidence>
<dbReference type="Proteomes" id="UP000319160">
    <property type="component" value="Unassembled WGS sequence"/>
</dbReference>
<feature type="signal peptide" evidence="16">
    <location>
        <begin position="1"/>
        <end position="18"/>
    </location>
</feature>
<dbReference type="OrthoDB" id="4773980at2759"/>
<evidence type="ECO:0000313" key="19">
    <source>
        <dbReference type="Proteomes" id="UP000319160"/>
    </source>
</evidence>
<comment type="similarity">
    <text evidence="4">Belongs to the RBT5 family.</text>
</comment>
<feature type="chain" id="PRO_5022234522" description="CFEM domain-containing protein" evidence="16">
    <location>
        <begin position="19"/>
        <end position="299"/>
    </location>
</feature>
<keyword evidence="10 15" id="KW-0472">Membrane</keyword>
<dbReference type="PANTHER" id="PTHR15549:SF26">
    <property type="entry name" value="AXIAL BUDDING PATTERN PROTEIN 2-RELATED"/>
    <property type="match status" value="1"/>
</dbReference>
<dbReference type="GO" id="GO:0071944">
    <property type="term" value="C:cell periphery"/>
    <property type="evidence" value="ECO:0007669"/>
    <property type="project" value="UniProtKB-ARBA"/>
</dbReference>
<feature type="transmembrane region" description="Helical" evidence="15">
    <location>
        <begin position="159"/>
        <end position="181"/>
    </location>
</feature>
<keyword evidence="13" id="KW-0349">Heme</keyword>
<keyword evidence="13" id="KW-0408">Iron</keyword>
<feature type="domain" description="CFEM" evidence="17">
    <location>
        <begin position="1"/>
        <end position="119"/>
    </location>
</feature>
<evidence type="ECO:0000256" key="15">
    <source>
        <dbReference type="SAM" id="Phobius"/>
    </source>
</evidence>
<evidence type="ECO:0000256" key="14">
    <source>
        <dbReference type="SAM" id="MobiDB-lite"/>
    </source>
</evidence>
<dbReference type="PANTHER" id="PTHR15549">
    <property type="entry name" value="PAIRED IMMUNOGLOBULIN-LIKE TYPE 2 RECEPTOR"/>
    <property type="match status" value="1"/>
</dbReference>
<feature type="region of interest" description="Disordered" evidence="14">
    <location>
        <begin position="186"/>
        <end position="210"/>
    </location>
</feature>
<comment type="subcellular location">
    <subcellularLocation>
        <location evidence="2">Membrane</location>
        <topology evidence="2">Lipid-anchor</topology>
        <topology evidence="2">GPI-anchor</topology>
    </subcellularLocation>
    <subcellularLocation>
        <location evidence="1">Membrane</location>
        <topology evidence="1">Single-pass membrane protein</topology>
    </subcellularLocation>
    <subcellularLocation>
        <location evidence="3">Secreted</location>
    </subcellularLocation>
</comment>
<keyword evidence="11" id="KW-1015">Disulfide bond</keyword>
<dbReference type="PROSITE" id="PS52012">
    <property type="entry name" value="CFEM"/>
    <property type="match status" value="1"/>
</dbReference>
<dbReference type="GO" id="GO:0005576">
    <property type="term" value="C:extracellular region"/>
    <property type="evidence" value="ECO:0007669"/>
    <property type="project" value="UniProtKB-SubCell"/>
</dbReference>
<gene>
    <name evidence="18" type="ORF">FHL15_006572</name>
</gene>
<feature type="binding site" description="axial binding residue" evidence="13">
    <location>
        <position position="48"/>
    </location>
    <ligand>
        <name>heme</name>
        <dbReference type="ChEBI" id="CHEBI:30413"/>
    </ligand>
    <ligandPart>
        <name>Fe</name>
        <dbReference type="ChEBI" id="CHEBI:18248"/>
    </ligandPart>
</feature>
<dbReference type="Pfam" id="PF05730">
    <property type="entry name" value="CFEM"/>
    <property type="match status" value="1"/>
</dbReference>
<dbReference type="GO" id="GO:0098552">
    <property type="term" value="C:side of membrane"/>
    <property type="evidence" value="ECO:0007669"/>
    <property type="project" value="UniProtKB-KW"/>
</dbReference>
<evidence type="ECO:0000256" key="11">
    <source>
        <dbReference type="ARBA" id="ARBA00023157"/>
    </source>
</evidence>
<evidence type="ECO:0000256" key="12">
    <source>
        <dbReference type="ARBA" id="ARBA00023288"/>
    </source>
</evidence>
<evidence type="ECO:0000256" key="6">
    <source>
        <dbReference type="ARBA" id="ARBA00022622"/>
    </source>
</evidence>
<feature type="region of interest" description="Disordered" evidence="14">
    <location>
        <begin position="101"/>
        <end position="155"/>
    </location>
</feature>
<dbReference type="SMART" id="SM00747">
    <property type="entry name" value="CFEM"/>
    <property type="match status" value="1"/>
</dbReference>
<dbReference type="AlphaFoldDB" id="A0A553HXG8"/>
<dbReference type="InterPro" id="IPR008427">
    <property type="entry name" value="Extracellular_membr_CFEM_dom"/>
</dbReference>
<sequence>MRLPAVLAALSFTILTKAQNFSSYVPECAPPCVEQTLNNTKVCTSLNDNKCLCTNFQPIVFSARICFVQTCNNTDVGALRSEITSDWQKFCNDSGTPLDLSSGFPGGPGSPAPGSSVTTSATPSIPSTSSSTSIATSSSTAPSETASATSSDLTTGAKAGIGVGVGVGSLAVIGGLVFLGFRLGQKKRRRDRNEAEDTSPTNEGGHLEDGRAIAGATQNTTAAGTTAEVEGEHSAYVHAKEQPEGAVLAELASPRVELPADVVRRELPAHERPVELWHGVMPTELSADSEVPYDRTTRL</sequence>
<keyword evidence="6" id="KW-0325">Glycoprotein</keyword>
<dbReference type="GO" id="GO:0046872">
    <property type="term" value="F:metal ion binding"/>
    <property type="evidence" value="ECO:0007669"/>
    <property type="project" value="UniProtKB-UniRule"/>
</dbReference>
<keyword evidence="8 16" id="KW-0732">Signal</keyword>
<keyword evidence="6" id="KW-0336">GPI-anchor</keyword>